<evidence type="ECO:0000256" key="1">
    <source>
        <dbReference type="ARBA" id="ARBA00022763"/>
    </source>
</evidence>
<organism evidence="5 6">
    <name type="scientific">Cryptosporangium japonicum</name>
    <dbReference type="NCBI Taxonomy" id="80872"/>
    <lineage>
        <taxon>Bacteria</taxon>
        <taxon>Bacillati</taxon>
        <taxon>Actinomycetota</taxon>
        <taxon>Actinomycetes</taxon>
        <taxon>Cryptosporangiales</taxon>
        <taxon>Cryptosporangiaceae</taxon>
        <taxon>Cryptosporangium</taxon>
    </lineage>
</organism>
<dbReference type="EMBL" id="BAAAGX010000046">
    <property type="protein sequence ID" value="GAA0283423.1"/>
    <property type="molecule type" value="Genomic_DNA"/>
</dbReference>
<evidence type="ECO:0000256" key="3">
    <source>
        <dbReference type="ARBA" id="ARBA00023204"/>
    </source>
</evidence>
<dbReference type="InterPro" id="IPR038726">
    <property type="entry name" value="PDDEXK_AddAB-type"/>
</dbReference>
<accession>A0ABN0VB33</accession>
<feature type="domain" description="PD-(D/E)XK endonuclease-like" evidence="4">
    <location>
        <begin position="17"/>
        <end position="260"/>
    </location>
</feature>
<keyword evidence="2" id="KW-0378">Hydrolase</keyword>
<dbReference type="RefSeq" id="WP_344654575.1">
    <property type="nucleotide sequence ID" value="NZ_BAAAGX010000046.1"/>
</dbReference>
<keyword evidence="2" id="KW-0547">Nucleotide-binding</keyword>
<dbReference type="Gene3D" id="3.90.320.10">
    <property type="match status" value="1"/>
</dbReference>
<evidence type="ECO:0000256" key="2">
    <source>
        <dbReference type="ARBA" id="ARBA00022806"/>
    </source>
</evidence>
<proteinExistence type="predicted"/>
<reference evidence="5 6" key="1">
    <citation type="journal article" date="2019" name="Int. J. Syst. Evol. Microbiol.">
        <title>The Global Catalogue of Microorganisms (GCM) 10K type strain sequencing project: providing services to taxonomists for standard genome sequencing and annotation.</title>
        <authorList>
            <consortium name="The Broad Institute Genomics Platform"/>
            <consortium name="The Broad Institute Genome Sequencing Center for Infectious Disease"/>
            <person name="Wu L."/>
            <person name="Ma J."/>
        </authorList>
    </citation>
    <scope>NUCLEOTIDE SEQUENCE [LARGE SCALE GENOMIC DNA]</scope>
    <source>
        <strain evidence="5 6">JCM 10425</strain>
    </source>
</reference>
<keyword evidence="1" id="KW-0227">DNA damage</keyword>
<dbReference type="SUPFAM" id="SSF52980">
    <property type="entry name" value="Restriction endonuclease-like"/>
    <property type="match status" value="1"/>
</dbReference>
<keyword evidence="6" id="KW-1185">Reference proteome</keyword>
<name>A0ABN0VB33_9ACTN</name>
<keyword evidence="3" id="KW-0234">DNA repair</keyword>
<dbReference type="Proteomes" id="UP001500967">
    <property type="component" value="Unassembled WGS sequence"/>
</dbReference>
<evidence type="ECO:0000313" key="5">
    <source>
        <dbReference type="EMBL" id="GAA0283423.1"/>
    </source>
</evidence>
<sequence length="280" mass="30911">MEQLGLAGMPTRLFSCTPSKLASFAECPRRYRMTYVDRPTPPRGAPWAHNALGATVHNVLRSWWLLPRPQRTPEASRKLLREAWISDGYRDAEQQAAAKELAAGWLERYLEKVDPGAEPFGLERTVAMRTERLAVSGRIDRLDDRDGEPVVVDYKTGRSALSESDAAGSQALALYALAAARTLRRPCQRVELHHLSAGEVYTYVHTPERLERHLRRAEATAADAVEAETAFKEAGASADEAFPPAPGPRCSWCDFRRHCPEGQAAAPAKEPWAALPSGGE</sequence>
<keyword evidence="2" id="KW-0067">ATP-binding</keyword>
<protein>
    <submittedName>
        <fullName evidence="5">PD-(D/E)XK nuclease family protein</fullName>
    </submittedName>
</protein>
<evidence type="ECO:0000313" key="6">
    <source>
        <dbReference type="Proteomes" id="UP001500967"/>
    </source>
</evidence>
<dbReference type="Pfam" id="PF12705">
    <property type="entry name" value="PDDEXK_1"/>
    <property type="match status" value="1"/>
</dbReference>
<dbReference type="InterPro" id="IPR011604">
    <property type="entry name" value="PDDEXK-like_dom_sf"/>
</dbReference>
<gene>
    <name evidence="5" type="ORF">GCM10009539_84350</name>
</gene>
<keyword evidence="2" id="KW-0347">Helicase</keyword>
<comment type="caution">
    <text evidence="5">The sequence shown here is derived from an EMBL/GenBank/DDBJ whole genome shotgun (WGS) entry which is preliminary data.</text>
</comment>
<dbReference type="InterPro" id="IPR011335">
    <property type="entry name" value="Restrct_endonuc-II-like"/>
</dbReference>
<evidence type="ECO:0000259" key="4">
    <source>
        <dbReference type="Pfam" id="PF12705"/>
    </source>
</evidence>